<accession>A0A0F8XIS8</accession>
<proteinExistence type="predicted"/>
<dbReference type="GO" id="GO:0016491">
    <property type="term" value="F:oxidoreductase activity"/>
    <property type="evidence" value="ECO:0007669"/>
    <property type="project" value="UniProtKB-KW"/>
</dbReference>
<evidence type="ECO:0000256" key="2">
    <source>
        <dbReference type="ARBA" id="ARBA00022723"/>
    </source>
</evidence>
<dbReference type="Gene3D" id="3.50.50.60">
    <property type="entry name" value="FAD/NAD(P)-binding domain"/>
    <property type="match status" value="1"/>
</dbReference>
<comment type="caution">
    <text evidence="8">The sequence shown here is derived from an EMBL/GenBank/DDBJ whole genome shotgun (WGS) entry which is preliminary data.</text>
</comment>
<dbReference type="PANTHER" id="PTHR43498:SF1">
    <property type="entry name" value="COB--COM HETERODISULFIDE REDUCTASE IRON-SULFUR SUBUNIT A"/>
    <property type="match status" value="1"/>
</dbReference>
<dbReference type="GO" id="GO:0051539">
    <property type="term" value="F:4 iron, 4 sulfur cluster binding"/>
    <property type="evidence" value="ECO:0007669"/>
    <property type="project" value="UniProtKB-KW"/>
</dbReference>
<dbReference type="InterPro" id="IPR023753">
    <property type="entry name" value="FAD/NAD-binding_dom"/>
</dbReference>
<dbReference type="SUPFAM" id="SSF51971">
    <property type="entry name" value="Nucleotide-binding domain"/>
    <property type="match status" value="1"/>
</dbReference>
<keyword evidence="2" id="KW-0479">Metal-binding</keyword>
<dbReference type="AlphaFoldDB" id="A0A0F8XIS8"/>
<dbReference type="InterPro" id="IPR039650">
    <property type="entry name" value="HdrA-like"/>
</dbReference>
<keyword evidence="3" id="KW-0560">Oxidoreductase</keyword>
<dbReference type="GO" id="GO:0046872">
    <property type="term" value="F:metal ion binding"/>
    <property type="evidence" value="ECO:0007669"/>
    <property type="project" value="UniProtKB-KW"/>
</dbReference>
<evidence type="ECO:0000256" key="1">
    <source>
        <dbReference type="ARBA" id="ARBA00022485"/>
    </source>
</evidence>
<gene>
    <name evidence="8" type="ORF">LCGC14_3018940</name>
</gene>
<evidence type="ECO:0000313" key="8">
    <source>
        <dbReference type="EMBL" id="KKK60980.1"/>
    </source>
</evidence>
<protein>
    <recommendedName>
        <fullName evidence="7">FAD/NAD(P)-binding domain-containing protein</fullName>
    </recommendedName>
</protein>
<dbReference type="EMBL" id="LAZR01062700">
    <property type="protein sequence ID" value="KKK60980.1"/>
    <property type="molecule type" value="Genomic_DNA"/>
</dbReference>
<dbReference type="InterPro" id="IPR036188">
    <property type="entry name" value="FAD/NAD-bd_sf"/>
</dbReference>
<sequence length="361" mass="40425">SCTPRTHEPLFQDTIREAGLNPYLLEFVSIREHCSWVHMFEKEEATRKAKELVAMAVAKAALLKPLTQSTFPVIKKGLVIGGGTAGMTASLSLAEQGFEVYLVEKEKELGGNLRNLYFSLNGENPQTLLKEMVEKVESNEKIHIYKNSEIADFAGYVGNYKTTVKTYNDRPTSNNGDGTAQPAEGRGNLTTIEHGIVILAAGAKERQTAEYLYGQDERIVTQKELEERIASDRLESLGGKLSTVVMVQCVGSREENALYCSRVCCSTAVKNSLKIKEINPGVNIFILYRDIRTYGFREEYYQQAREKGIVFIRYGLDSKPEVVKENEQLKVRVFDPILNEKLEIDLDLLVLSAGIVPNDEN</sequence>
<feature type="non-terminal residue" evidence="8">
    <location>
        <position position="1"/>
    </location>
</feature>
<dbReference type="PANTHER" id="PTHR43498">
    <property type="entry name" value="FERREDOXIN:COB-COM HETERODISULFIDE REDUCTASE SUBUNIT A"/>
    <property type="match status" value="1"/>
</dbReference>
<evidence type="ECO:0000256" key="4">
    <source>
        <dbReference type="ARBA" id="ARBA00023004"/>
    </source>
</evidence>
<organism evidence="8">
    <name type="scientific">marine sediment metagenome</name>
    <dbReference type="NCBI Taxonomy" id="412755"/>
    <lineage>
        <taxon>unclassified sequences</taxon>
        <taxon>metagenomes</taxon>
        <taxon>ecological metagenomes</taxon>
    </lineage>
</organism>
<evidence type="ECO:0000259" key="7">
    <source>
        <dbReference type="Pfam" id="PF07992"/>
    </source>
</evidence>
<dbReference type="Pfam" id="PF07992">
    <property type="entry name" value="Pyr_redox_2"/>
    <property type="match status" value="1"/>
</dbReference>
<evidence type="ECO:0000256" key="6">
    <source>
        <dbReference type="SAM" id="MobiDB-lite"/>
    </source>
</evidence>
<keyword evidence="1" id="KW-0004">4Fe-4S</keyword>
<name>A0A0F8XIS8_9ZZZZ</name>
<feature type="compositionally biased region" description="Polar residues" evidence="6">
    <location>
        <begin position="167"/>
        <end position="178"/>
    </location>
</feature>
<keyword evidence="4" id="KW-0408">Iron</keyword>
<dbReference type="PRINTS" id="PR00411">
    <property type="entry name" value="PNDRDTASEI"/>
</dbReference>
<evidence type="ECO:0000256" key="3">
    <source>
        <dbReference type="ARBA" id="ARBA00023002"/>
    </source>
</evidence>
<evidence type="ECO:0000256" key="5">
    <source>
        <dbReference type="ARBA" id="ARBA00023014"/>
    </source>
</evidence>
<feature type="non-terminal residue" evidence="8">
    <location>
        <position position="361"/>
    </location>
</feature>
<feature type="domain" description="FAD/NAD(P)-binding" evidence="7">
    <location>
        <begin position="78"/>
        <end position="215"/>
    </location>
</feature>
<reference evidence="8" key="1">
    <citation type="journal article" date="2015" name="Nature">
        <title>Complex archaea that bridge the gap between prokaryotes and eukaryotes.</title>
        <authorList>
            <person name="Spang A."/>
            <person name="Saw J.H."/>
            <person name="Jorgensen S.L."/>
            <person name="Zaremba-Niedzwiedzka K."/>
            <person name="Martijn J."/>
            <person name="Lind A.E."/>
            <person name="van Eijk R."/>
            <person name="Schleper C."/>
            <person name="Guy L."/>
            <person name="Ettema T.J."/>
        </authorList>
    </citation>
    <scope>NUCLEOTIDE SEQUENCE</scope>
</reference>
<feature type="region of interest" description="Disordered" evidence="6">
    <location>
        <begin position="167"/>
        <end position="186"/>
    </location>
</feature>
<keyword evidence="5" id="KW-0411">Iron-sulfur</keyword>